<evidence type="ECO:0000256" key="1">
    <source>
        <dbReference type="ARBA" id="ARBA00004123"/>
    </source>
</evidence>
<reference evidence="10 11" key="1">
    <citation type="journal article" date="2013" name="BMC Genomics">
        <title>Reconstruction of the lipid metabolism for the microalga Monoraphidium neglectum from its genome sequence reveals characteristics suitable for biofuel production.</title>
        <authorList>
            <person name="Bogen C."/>
            <person name="Al-Dilaimi A."/>
            <person name="Albersmeier A."/>
            <person name="Wichmann J."/>
            <person name="Grundmann M."/>
            <person name="Rupp O."/>
            <person name="Lauersen K.J."/>
            <person name="Blifernez-Klassen O."/>
            <person name="Kalinowski J."/>
            <person name="Goesmann A."/>
            <person name="Mussgnug J.H."/>
            <person name="Kruse O."/>
        </authorList>
    </citation>
    <scope>NUCLEOTIDE SEQUENCE [LARGE SCALE GENOMIC DNA]</scope>
    <source>
        <strain evidence="10 11">SAG 48.87</strain>
    </source>
</reference>
<feature type="domain" description="Core Histone H2A/H2B/H3" evidence="9">
    <location>
        <begin position="77"/>
        <end position="163"/>
    </location>
</feature>
<dbReference type="RefSeq" id="XP_013904860.1">
    <property type="nucleotide sequence ID" value="XM_014049406.1"/>
</dbReference>
<dbReference type="KEGG" id="mng:MNEG_2118"/>
<comment type="subcellular location">
    <subcellularLocation>
        <location evidence="2">Chromosome</location>
    </subcellularLocation>
    <subcellularLocation>
        <location evidence="1">Nucleus</location>
    </subcellularLocation>
</comment>
<name>A0A0D2NMJ1_9CHLO</name>
<feature type="compositionally biased region" description="Basic residues" evidence="8">
    <location>
        <begin position="65"/>
        <end position="75"/>
    </location>
</feature>
<dbReference type="STRING" id="145388.A0A0D2NMJ1"/>
<proteinExistence type="inferred from homology"/>
<dbReference type="SMART" id="SM00428">
    <property type="entry name" value="H3"/>
    <property type="match status" value="1"/>
</dbReference>
<evidence type="ECO:0000259" key="9">
    <source>
        <dbReference type="Pfam" id="PF00125"/>
    </source>
</evidence>
<dbReference type="AlphaFoldDB" id="A0A0D2NMJ1"/>
<dbReference type="PRINTS" id="PR00622">
    <property type="entry name" value="HISTONEH3"/>
</dbReference>
<dbReference type="FunFam" id="1.10.20.10:FF:000085">
    <property type="entry name" value="Histone H3.2"/>
    <property type="match status" value="1"/>
</dbReference>
<dbReference type="Proteomes" id="UP000054498">
    <property type="component" value="Unassembled WGS sequence"/>
</dbReference>
<keyword evidence="5" id="KW-0238">DNA-binding</keyword>
<dbReference type="GO" id="GO:0005634">
    <property type="term" value="C:nucleus"/>
    <property type="evidence" value="ECO:0007669"/>
    <property type="project" value="UniProtKB-SubCell"/>
</dbReference>
<sequence>MARTKQVARKSTTTSKKSKLLGAKSTLPAKKLAPRKSITPVAVKKPIKKAARKSAPPRVPESVPRVKRPARHGAKALKASEIKKYQKTGDLLIPKAPFMRLVKEVTQNVADSKDLRYKLTAVQAIQEAAEQYLTGLMEDAQLCAIHARRITLFVKDIQLARRIRGERPL</sequence>
<keyword evidence="6" id="KW-0539">Nucleus</keyword>
<gene>
    <name evidence="10" type="ORF">MNEG_2118</name>
</gene>
<accession>A0A0D2NMJ1</accession>
<dbReference type="GO" id="GO:0046982">
    <property type="term" value="F:protein heterodimerization activity"/>
    <property type="evidence" value="ECO:0007669"/>
    <property type="project" value="InterPro"/>
</dbReference>
<dbReference type="Pfam" id="PF00125">
    <property type="entry name" value="Histone"/>
    <property type="match status" value="1"/>
</dbReference>
<evidence type="ECO:0000313" key="10">
    <source>
        <dbReference type="EMBL" id="KIZ05841.1"/>
    </source>
</evidence>
<evidence type="ECO:0000256" key="4">
    <source>
        <dbReference type="ARBA" id="ARBA00022454"/>
    </source>
</evidence>
<evidence type="ECO:0000256" key="8">
    <source>
        <dbReference type="SAM" id="MobiDB-lite"/>
    </source>
</evidence>
<keyword evidence="11" id="KW-1185">Reference proteome</keyword>
<evidence type="ECO:0000256" key="6">
    <source>
        <dbReference type="ARBA" id="ARBA00023242"/>
    </source>
</evidence>
<dbReference type="CDD" id="cd22911">
    <property type="entry name" value="HFD_H3"/>
    <property type="match status" value="1"/>
</dbReference>
<dbReference type="InterPro" id="IPR000164">
    <property type="entry name" value="Histone_H3/CENP-A"/>
</dbReference>
<dbReference type="InterPro" id="IPR009072">
    <property type="entry name" value="Histone-fold"/>
</dbReference>
<keyword evidence="4" id="KW-0158">Chromosome</keyword>
<dbReference type="GO" id="GO:0000786">
    <property type="term" value="C:nucleosome"/>
    <property type="evidence" value="ECO:0007669"/>
    <property type="project" value="UniProtKB-KW"/>
</dbReference>
<dbReference type="EMBL" id="KK100449">
    <property type="protein sequence ID" value="KIZ05841.1"/>
    <property type="molecule type" value="Genomic_DNA"/>
</dbReference>
<dbReference type="GO" id="GO:0003677">
    <property type="term" value="F:DNA binding"/>
    <property type="evidence" value="ECO:0007669"/>
    <property type="project" value="UniProtKB-KW"/>
</dbReference>
<evidence type="ECO:0000256" key="5">
    <source>
        <dbReference type="ARBA" id="ARBA00023125"/>
    </source>
</evidence>
<protein>
    <submittedName>
        <fullName evidence="10">Histone H3.3a</fullName>
    </submittedName>
</protein>
<dbReference type="Gene3D" id="1.10.20.10">
    <property type="entry name" value="Histone, subunit A"/>
    <property type="match status" value="1"/>
</dbReference>
<evidence type="ECO:0000256" key="7">
    <source>
        <dbReference type="ARBA" id="ARBA00023269"/>
    </source>
</evidence>
<comment type="similarity">
    <text evidence="3">Belongs to the histone H3 family.</text>
</comment>
<dbReference type="SUPFAM" id="SSF47113">
    <property type="entry name" value="Histone-fold"/>
    <property type="match status" value="1"/>
</dbReference>
<feature type="region of interest" description="Disordered" evidence="8">
    <location>
        <begin position="1"/>
        <end position="76"/>
    </location>
</feature>
<dbReference type="PROSITE" id="PS00959">
    <property type="entry name" value="HISTONE_H3_2"/>
    <property type="match status" value="1"/>
</dbReference>
<evidence type="ECO:0000256" key="2">
    <source>
        <dbReference type="ARBA" id="ARBA00004286"/>
    </source>
</evidence>
<evidence type="ECO:0000313" key="11">
    <source>
        <dbReference type="Proteomes" id="UP000054498"/>
    </source>
</evidence>
<keyword evidence="7" id="KW-0544">Nucleosome core</keyword>
<dbReference type="PANTHER" id="PTHR11426">
    <property type="entry name" value="HISTONE H3"/>
    <property type="match status" value="1"/>
</dbReference>
<organism evidence="10 11">
    <name type="scientific">Monoraphidium neglectum</name>
    <dbReference type="NCBI Taxonomy" id="145388"/>
    <lineage>
        <taxon>Eukaryota</taxon>
        <taxon>Viridiplantae</taxon>
        <taxon>Chlorophyta</taxon>
        <taxon>core chlorophytes</taxon>
        <taxon>Chlorophyceae</taxon>
        <taxon>CS clade</taxon>
        <taxon>Sphaeropleales</taxon>
        <taxon>Selenastraceae</taxon>
        <taxon>Monoraphidium</taxon>
    </lineage>
</organism>
<feature type="compositionally biased region" description="Low complexity" evidence="8">
    <location>
        <begin position="10"/>
        <end position="27"/>
    </location>
</feature>
<dbReference type="GeneID" id="25734996"/>
<dbReference type="GO" id="GO:0030527">
    <property type="term" value="F:structural constituent of chromatin"/>
    <property type="evidence" value="ECO:0007669"/>
    <property type="project" value="InterPro"/>
</dbReference>
<dbReference type="InterPro" id="IPR007125">
    <property type="entry name" value="H2A/H2B/H3"/>
</dbReference>
<dbReference type="OrthoDB" id="652632at2759"/>
<evidence type="ECO:0000256" key="3">
    <source>
        <dbReference type="ARBA" id="ARBA00010343"/>
    </source>
</evidence>